<gene>
    <name evidence="3" type="ORF">PEPS_21530</name>
</gene>
<dbReference type="Pfam" id="PF07432">
    <property type="entry name" value="Hc1"/>
    <property type="match status" value="1"/>
</dbReference>
<evidence type="ECO:0000256" key="2">
    <source>
        <dbReference type="ARBA" id="ARBA00008424"/>
    </source>
</evidence>
<dbReference type="RefSeq" id="WP_332920017.1">
    <property type="nucleotide sequence ID" value="NZ_AP025292.1"/>
</dbReference>
<dbReference type="Proteomes" id="UP001354989">
    <property type="component" value="Chromosome"/>
</dbReference>
<proteinExistence type="inferred from homology"/>
<name>A0ABM7VFY3_9BACT</name>
<reference evidence="3 4" key="1">
    <citation type="submission" date="2021-12" db="EMBL/GenBank/DDBJ databases">
        <title>Genome sequencing of bacteria with rrn-lacking chromosome and rrn-plasmid.</title>
        <authorList>
            <person name="Anda M."/>
            <person name="Iwasaki W."/>
        </authorList>
    </citation>
    <scope>NUCLEOTIDE SEQUENCE [LARGE SCALE GENOMIC DNA]</scope>
    <source>
        <strain evidence="3 4">NBRC 101262</strain>
    </source>
</reference>
<comment type="similarity">
    <text evidence="2">Belongs to the histone H1/H5 family. HCT subfamily.</text>
</comment>
<accession>A0ABM7VFY3</accession>
<evidence type="ECO:0008006" key="5">
    <source>
        <dbReference type="Google" id="ProtNLM"/>
    </source>
</evidence>
<comment type="function">
    <text evidence="1">Might have a role analogous to that of eukaryotic histone proteins.</text>
</comment>
<evidence type="ECO:0000313" key="4">
    <source>
        <dbReference type="Proteomes" id="UP001354989"/>
    </source>
</evidence>
<evidence type="ECO:0000313" key="3">
    <source>
        <dbReference type="EMBL" id="BDC99872.1"/>
    </source>
</evidence>
<dbReference type="InterPro" id="IPR010886">
    <property type="entry name" value="Hc1"/>
</dbReference>
<dbReference type="EMBL" id="AP025292">
    <property type="protein sequence ID" value="BDC99872.1"/>
    <property type="molecule type" value="Genomic_DNA"/>
</dbReference>
<protein>
    <recommendedName>
        <fullName evidence="5">Histone H1</fullName>
    </recommendedName>
</protein>
<sequence>MKRFDEIKDLLLSLEADFQKFYEKENQAAGTRVRKGMQELKNLAQDIRVEVQEKKNTKHEA</sequence>
<evidence type="ECO:0000256" key="1">
    <source>
        <dbReference type="ARBA" id="ARBA00002333"/>
    </source>
</evidence>
<organism evidence="3 4">
    <name type="scientific">Persicobacter psychrovividus</name>
    <dbReference type="NCBI Taxonomy" id="387638"/>
    <lineage>
        <taxon>Bacteria</taxon>
        <taxon>Pseudomonadati</taxon>
        <taxon>Bacteroidota</taxon>
        <taxon>Cytophagia</taxon>
        <taxon>Cytophagales</taxon>
        <taxon>Persicobacteraceae</taxon>
        <taxon>Persicobacter</taxon>
    </lineage>
</organism>
<keyword evidence="4" id="KW-1185">Reference proteome</keyword>